<comment type="cofactor">
    <cofactor evidence="9">
        <name>Zn(2+)</name>
        <dbReference type="ChEBI" id="CHEBI:29105"/>
    </cofactor>
</comment>
<protein>
    <recommendedName>
        <fullName evidence="3 9">Carbonic anhydrase</fullName>
        <ecNumber evidence="3 9">4.2.1.1</ecNumber>
    </recommendedName>
</protein>
<dbReference type="OMA" id="MVEMEYS"/>
<dbReference type="SMART" id="SM01057">
    <property type="entry name" value="Carb_anhydrase"/>
    <property type="match status" value="1"/>
</dbReference>
<evidence type="ECO:0000259" key="10">
    <source>
        <dbReference type="PROSITE" id="PS51144"/>
    </source>
</evidence>
<dbReference type="PhylomeDB" id="E9FX49"/>
<dbReference type="OrthoDB" id="429145at2759"/>
<dbReference type="HOGENOM" id="CLU_039326_2_0_1"/>
<dbReference type="Proteomes" id="UP000000305">
    <property type="component" value="Unassembled WGS sequence"/>
</dbReference>
<evidence type="ECO:0000313" key="11">
    <source>
        <dbReference type="EMBL" id="EFX88010.1"/>
    </source>
</evidence>
<dbReference type="GO" id="GO:0008270">
    <property type="term" value="F:zinc ion binding"/>
    <property type="evidence" value="ECO:0007669"/>
    <property type="project" value="UniProtKB-UniRule"/>
</dbReference>
<feature type="domain" description="Alpha-carbonic anhydrase" evidence="10">
    <location>
        <begin position="41"/>
        <end position="308"/>
    </location>
</feature>
<dbReference type="InParanoid" id="E9FX49"/>
<comment type="function">
    <text evidence="1 9">Reversible hydration of carbon dioxide.</text>
</comment>
<keyword evidence="12" id="KW-1185">Reference proteome</keyword>
<dbReference type="InterPro" id="IPR023561">
    <property type="entry name" value="Carbonic_anhydrase_a-class"/>
</dbReference>
<reference evidence="11 12" key="1">
    <citation type="journal article" date="2011" name="Science">
        <title>The ecoresponsive genome of Daphnia pulex.</title>
        <authorList>
            <person name="Colbourne J.K."/>
            <person name="Pfrender M.E."/>
            <person name="Gilbert D."/>
            <person name="Thomas W.K."/>
            <person name="Tucker A."/>
            <person name="Oakley T.H."/>
            <person name="Tokishita S."/>
            <person name="Aerts A."/>
            <person name="Arnold G.J."/>
            <person name="Basu M.K."/>
            <person name="Bauer D.J."/>
            <person name="Caceres C.E."/>
            <person name="Carmel L."/>
            <person name="Casola C."/>
            <person name="Choi J.H."/>
            <person name="Detter J.C."/>
            <person name="Dong Q."/>
            <person name="Dusheyko S."/>
            <person name="Eads B.D."/>
            <person name="Frohlich T."/>
            <person name="Geiler-Samerotte K.A."/>
            <person name="Gerlach D."/>
            <person name="Hatcher P."/>
            <person name="Jogdeo S."/>
            <person name="Krijgsveld J."/>
            <person name="Kriventseva E.V."/>
            <person name="Kultz D."/>
            <person name="Laforsch C."/>
            <person name="Lindquist E."/>
            <person name="Lopez J."/>
            <person name="Manak J.R."/>
            <person name="Muller J."/>
            <person name="Pangilinan J."/>
            <person name="Patwardhan R.P."/>
            <person name="Pitluck S."/>
            <person name="Pritham E.J."/>
            <person name="Rechtsteiner A."/>
            <person name="Rho M."/>
            <person name="Rogozin I.B."/>
            <person name="Sakarya O."/>
            <person name="Salamov A."/>
            <person name="Schaack S."/>
            <person name="Shapiro H."/>
            <person name="Shiga Y."/>
            <person name="Skalitzky C."/>
            <person name="Smith Z."/>
            <person name="Souvorov A."/>
            <person name="Sung W."/>
            <person name="Tang Z."/>
            <person name="Tsuchiya D."/>
            <person name="Tu H."/>
            <person name="Vos H."/>
            <person name="Wang M."/>
            <person name="Wolf Y.I."/>
            <person name="Yamagata H."/>
            <person name="Yamada T."/>
            <person name="Ye Y."/>
            <person name="Shaw J.R."/>
            <person name="Andrews J."/>
            <person name="Crease T.J."/>
            <person name="Tang H."/>
            <person name="Lucas S.M."/>
            <person name="Robertson H.M."/>
            <person name="Bork P."/>
            <person name="Koonin E.V."/>
            <person name="Zdobnov E.M."/>
            <person name="Grigoriev I.V."/>
            <person name="Lynch M."/>
            <person name="Boore J.L."/>
        </authorList>
    </citation>
    <scope>NUCLEOTIDE SEQUENCE [LARGE SCALE GENOMIC DNA]</scope>
</reference>
<dbReference type="Gene3D" id="3.10.200.10">
    <property type="entry name" value="Alpha carbonic anhydrase"/>
    <property type="match status" value="1"/>
</dbReference>
<keyword evidence="5 9" id="KW-0862">Zinc</keyword>
<accession>E9FX49</accession>
<dbReference type="PROSITE" id="PS51144">
    <property type="entry name" value="ALPHA_CA_2"/>
    <property type="match status" value="1"/>
</dbReference>
<dbReference type="EC" id="4.2.1.1" evidence="3 9"/>
<dbReference type="GO" id="GO:0004089">
    <property type="term" value="F:carbonate dehydratase activity"/>
    <property type="evidence" value="ECO:0000318"/>
    <property type="project" value="GO_Central"/>
</dbReference>
<dbReference type="PANTHER" id="PTHR18952">
    <property type="entry name" value="CARBONIC ANHYDRASE"/>
    <property type="match status" value="1"/>
</dbReference>
<dbReference type="FunFam" id="3.10.200.10:FF:000003">
    <property type="entry name" value="Carbonic anhydrase 12"/>
    <property type="match status" value="1"/>
</dbReference>
<organism evidence="11 12">
    <name type="scientific">Daphnia pulex</name>
    <name type="common">Water flea</name>
    <dbReference type="NCBI Taxonomy" id="6669"/>
    <lineage>
        <taxon>Eukaryota</taxon>
        <taxon>Metazoa</taxon>
        <taxon>Ecdysozoa</taxon>
        <taxon>Arthropoda</taxon>
        <taxon>Crustacea</taxon>
        <taxon>Branchiopoda</taxon>
        <taxon>Diplostraca</taxon>
        <taxon>Cladocera</taxon>
        <taxon>Anomopoda</taxon>
        <taxon>Daphniidae</taxon>
        <taxon>Daphnia</taxon>
    </lineage>
</organism>
<name>E9FX49_DAPPU</name>
<dbReference type="PROSITE" id="PS00162">
    <property type="entry name" value="ALPHA_CA_1"/>
    <property type="match status" value="1"/>
</dbReference>
<evidence type="ECO:0000256" key="8">
    <source>
        <dbReference type="ARBA" id="ARBA00048348"/>
    </source>
</evidence>
<evidence type="ECO:0000256" key="9">
    <source>
        <dbReference type="RuleBase" id="RU367011"/>
    </source>
</evidence>
<evidence type="ECO:0000256" key="5">
    <source>
        <dbReference type="ARBA" id="ARBA00022833"/>
    </source>
</evidence>
<dbReference type="GO" id="GO:0005886">
    <property type="term" value="C:plasma membrane"/>
    <property type="evidence" value="ECO:0000318"/>
    <property type="project" value="GO_Central"/>
</dbReference>
<proteinExistence type="inferred from homology"/>
<dbReference type="SUPFAM" id="SSF51069">
    <property type="entry name" value="Carbonic anhydrase"/>
    <property type="match status" value="1"/>
</dbReference>
<dbReference type="eggNOG" id="KOG0382">
    <property type="taxonomic scope" value="Eukaryota"/>
</dbReference>
<gene>
    <name evidence="11" type="primary">CAA6D</name>
    <name evidence="11" type="ORF">DAPPUDRAFT_442467</name>
</gene>
<evidence type="ECO:0000256" key="7">
    <source>
        <dbReference type="ARBA" id="ARBA00023239"/>
    </source>
</evidence>
<dbReference type="EMBL" id="GL732526">
    <property type="protein sequence ID" value="EFX88010.1"/>
    <property type="molecule type" value="Genomic_DNA"/>
</dbReference>
<dbReference type="AlphaFoldDB" id="E9FX49"/>
<dbReference type="InterPro" id="IPR036398">
    <property type="entry name" value="CA_dom_sf"/>
</dbReference>
<dbReference type="KEGG" id="dpx:DAPPUDRAFT_442467"/>
<dbReference type="InterPro" id="IPR001148">
    <property type="entry name" value="CA_dom"/>
</dbReference>
<dbReference type="Pfam" id="PF00194">
    <property type="entry name" value="Carb_anhydrase"/>
    <property type="match status" value="1"/>
</dbReference>
<evidence type="ECO:0000256" key="3">
    <source>
        <dbReference type="ARBA" id="ARBA00012925"/>
    </source>
</evidence>
<evidence type="ECO:0000256" key="2">
    <source>
        <dbReference type="ARBA" id="ARBA00010718"/>
    </source>
</evidence>
<dbReference type="STRING" id="6669.E9FX49"/>
<evidence type="ECO:0000256" key="4">
    <source>
        <dbReference type="ARBA" id="ARBA00022723"/>
    </source>
</evidence>
<evidence type="ECO:0000256" key="6">
    <source>
        <dbReference type="ARBA" id="ARBA00023180"/>
    </source>
</evidence>
<comment type="catalytic activity">
    <reaction evidence="8 9">
        <text>hydrogencarbonate + H(+) = CO2 + H2O</text>
        <dbReference type="Rhea" id="RHEA:10748"/>
        <dbReference type="ChEBI" id="CHEBI:15377"/>
        <dbReference type="ChEBI" id="CHEBI:15378"/>
        <dbReference type="ChEBI" id="CHEBI:16526"/>
        <dbReference type="ChEBI" id="CHEBI:17544"/>
        <dbReference type="EC" id="4.2.1.1"/>
    </reaction>
</comment>
<dbReference type="FunCoup" id="E9FX49">
    <property type="interactions" value="20"/>
</dbReference>
<dbReference type="PANTHER" id="PTHR18952:SF265">
    <property type="entry name" value="CARBONIC ANHYDRASE"/>
    <property type="match status" value="1"/>
</dbReference>
<keyword evidence="4 9" id="KW-0479">Metal-binding</keyword>
<dbReference type="CDD" id="cd00326">
    <property type="entry name" value="alpha_CA"/>
    <property type="match status" value="1"/>
</dbReference>
<feature type="chain" id="PRO_5025088248" description="Carbonic anhydrase" evidence="9">
    <location>
        <begin position="28"/>
        <end position="308"/>
    </location>
</feature>
<keyword evidence="7 9" id="KW-0456">Lyase</keyword>
<dbReference type="InterPro" id="IPR018338">
    <property type="entry name" value="Carbonic_anhydrase_a-class_CS"/>
</dbReference>
<sequence length="308" mass="34797">MMPQSSLTCCPFVMFIVFVLLLISAAGFPVSDEAYPSSAFEHWIYGKSNLKGTSWNKWYANSGAWANLTGSSCGGKQQSPININPRSSVRKTFPKFRFHNYGNIDRMILMNNGHTAMYSLQRKFPKGRIPYITGGGLNGTYEFAQFHLHWGNDSTRGSEHIIASKSYPGELHLVHFNTKYGSFADATAHSDGLAVLGIFLKIGPGENPYFRPVVDQLGDVLQNHDETILTNLVSFKDLLPKQTTSFYRYSGSLTTPFCQQIVIWTVFDTPVEVSEKQMNKFRKLENLEGEHLVNNFRPSQKMHDRTVF</sequence>
<evidence type="ECO:0000256" key="1">
    <source>
        <dbReference type="ARBA" id="ARBA00002904"/>
    </source>
</evidence>
<comment type="similarity">
    <text evidence="2 9">Belongs to the alpha-carbonic anhydrase family.</text>
</comment>
<evidence type="ECO:0000313" key="12">
    <source>
        <dbReference type="Proteomes" id="UP000000305"/>
    </source>
</evidence>
<keyword evidence="6" id="KW-0325">Glycoprotein</keyword>
<feature type="signal peptide" evidence="9">
    <location>
        <begin position="1"/>
        <end position="27"/>
    </location>
</feature>
<keyword evidence="9" id="KW-0732">Signal</keyword>